<dbReference type="Proteomes" id="UP000799444">
    <property type="component" value="Unassembled WGS sequence"/>
</dbReference>
<feature type="transmembrane region" description="Helical" evidence="1">
    <location>
        <begin position="7"/>
        <end position="27"/>
    </location>
</feature>
<dbReference type="AlphaFoldDB" id="A0A9P4R602"/>
<comment type="caution">
    <text evidence="2">The sequence shown here is derived from an EMBL/GenBank/DDBJ whole genome shotgun (WGS) entry which is preliminary data.</text>
</comment>
<gene>
    <name evidence="2" type="ORF">EJ04DRAFT_118226</name>
</gene>
<sequence length="62" mass="6903">MSDNLPFPVNLAGVCLFGLYHFLSLVYDSNPFLGLYSPACVSAMHFQQRGCFRRRHIPGGLA</sequence>
<keyword evidence="3" id="KW-1185">Reference proteome</keyword>
<keyword evidence="1" id="KW-0472">Membrane</keyword>
<protein>
    <submittedName>
        <fullName evidence="2">Uncharacterized protein</fullName>
    </submittedName>
</protein>
<organism evidence="2 3">
    <name type="scientific">Polyplosphaeria fusca</name>
    <dbReference type="NCBI Taxonomy" id="682080"/>
    <lineage>
        <taxon>Eukaryota</taxon>
        <taxon>Fungi</taxon>
        <taxon>Dikarya</taxon>
        <taxon>Ascomycota</taxon>
        <taxon>Pezizomycotina</taxon>
        <taxon>Dothideomycetes</taxon>
        <taxon>Pleosporomycetidae</taxon>
        <taxon>Pleosporales</taxon>
        <taxon>Tetraplosphaeriaceae</taxon>
        <taxon>Polyplosphaeria</taxon>
    </lineage>
</organism>
<keyword evidence="1" id="KW-0812">Transmembrane</keyword>
<dbReference type="EMBL" id="ML996116">
    <property type="protein sequence ID" value="KAF2737438.1"/>
    <property type="molecule type" value="Genomic_DNA"/>
</dbReference>
<accession>A0A9P4R602</accession>
<evidence type="ECO:0000256" key="1">
    <source>
        <dbReference type="SAM" id="Phobius"/>
    </source>
</evidence>
<keyword evidence="1" id="KW-1133">Transmembrane helix</keyword>
<evidence type="ECO:0000313" key="2">
    <source>
        <dbReference type="EMBL" id="KAF2737438.1"/>
    </source>
</evidence>
<evidence type="ECO:0000313" key="3">
    <source>
        <dbReference type="Proteomes" id="UP000799444"/>
    </source>
</evidence>
<proteinExistence type="predicted"/>
<reference evidence="2" key="1">
    <citation type="journal article" date="2020" name="Stud. Mycol.">
        <title>101 Dothideomycetes genomes: a test case for predicting lifestyles and emergence of pathogens.</title>
        <authorList>
            <person name="Haridas S."/>
            <person name="Albert R."/>
            <person name="Binder M."/>
            <person name="Bloem J."/>
            <person name="Labutti K."/>
            <person name="Salamov A."/>
            <person name="Andreopoulos B."/>
            <person name="Baker S."/>
            <person name="Barry K."/>
            <person name="Bills G."/>
            <person name="Bluhm B."/>
            <person name="Cannon C."/>
            <person name="Castanera R."/>
            <person name="Culley D."/>
            <person name="Daum C."/>
            <person name="Ezra D."/>
            <person name="Gonzalez J."/>
            <person name="Henrissat B."/>
            <person name="Kuo A."/>
            <person name="Liang C."/>
            <person name="Lipzen A."/>
            <person name="Lutzoni F."/>
            <person name="Magnuson J."/>
            <person name="Mondo S."/>
            <person name="Nolan M."/>
            <person name="Ohm R."/>
            <person name="Pangilinan J."/>
            <person name="Park H.-J."/>
            <person name="Ramirez L."/>
            <person name="Alfaro M."/>
            <person name="Sun H."/>
            <person name="Tritt A."/>
            <person name="Yoshinaga Y."/>
            <person name="Zwiers L.-H."/>
            <person name="Turgeon B."/>
            <person name="Goodwin S."/>
            <person name="Spatafora J."/>
            <person name="Crous P."/>
            <person name="Grigoriev I."/>
        </authorList>
    </citation>
    <scope>NUCLEOTIDE SEQUENCE</scope>
    <source>
        <strain evidence="2">CBS 125425</strain>
    </source>
</reference>
<name>A0A9P4R602_9PLEO</name>